<feature type="chain" id="PRO_5003072395" evidence="2">
    <location>
        <begin position="27"/>
        <end position="922"/>
    </location>
</feature>
<dbReference type="RefSeq" id="WP_013060773.1">
    <property type="nucleotide sequence ID" value="NC_014032.1"/>
</dbReference>
<dbReference type="HOGENOM" id="CLU_316395_0_0_10"/>
<dbReference type="Gene3D" id="2.60.40.4070">
    <property type="match status" value="1"/>
</dbReference>
<protein>
    <submittedName>
        <fullName evidence="5">Uncharacterized protein</fullName>
    </submittedName>
</protein>
<dbReference type="InterPro" id="IPR012334">
    <property type="entry name" value="Pectin_lyas_fold"/>
</dbReference>
<accession>D5H5A0</accession>
<name>D5H5A0_SALRM</name>
<feature type="domain" description="FlgD/Vpr Ig-like" evidence="4">
    <location>
        <begin position="845"/>
        <end position="910"/>
    </location>
</feature>
<dbReference type="NCBIfam" id="TIGR04183">
    <property type="entry name" value="Por_Secre_tail"/>
    <property type="match status" value="1"/>
</dbReference>
<feature type="domain" description="Right handed beta helix" evidence="3">
    <location>
        <begin position="565"/>
        <end position="671"/>
    </location>
</feature>
<dbReference type="Proteomes" id="UP000000933">
    <property type="component" value="Chromosome"/>
</dbReference>
<evidence type="ECO:0000256" key="1">
    <source>
        <dbReference type="SAM" id="MobiDB-lite"/>
    </source>
</evidence>
<proteinExistence type="predicted"/>
<dbReference type="EMBL" id="FP565814">
    <property type="protein sequence ID" value="CBH23205.1"/>
    <property type="molecule type" value="Genomic_DNA"/>
</dbReference>
<gene>
    <name evidence="5" type="ordered locus">SRM_00284</name>
</gene>
<dbReference type="InterPro" id="IPR011050">
    <property type="entry name" value="Pectin_lyase_fold/virulence"/>
</dbReference>
<dbReference type="PATRIC" id="fig|761659.10.peg.325"/>
<keyword evidence="2" id="KW-0732">Signal</keyword>
<dbReference type="InterPro" id="IPR025965">
    <property type="entry name" value="FlgD/Vpr_Ig-like"/>
</dbReference>
<dbReference type="InterPro" id="IPR006626">
    <property type="entry name" value="PbH1"/>
</dbReference>
<dbReference type="InterPro" id="IPR039448">
    <property type="entry name" value="Beta_helix"/>
</dbReference>
<dbReference type="Pfam" id="PF13860">
    <property type="entry name" value="FlgD_ig"/>
    <property type="match status" value="1"/>
</dbReference>
<organism evidence="5 6">
    <name type="scientific">Salinibacter ruber (strain M8)</name>
    <dbReference type="NCBI Taxonomy" id="761659"/>
    <lineage>
        <taxon>Bacteria</taxon>
        <taxon>Pseudomonadati</taxon>
        <taxon>Rhodothermota</taxon>
        <taxon>Rhodothermia</taxon>
        <taxon>Rhodothermales</taxon>
        <taxon>Salinibacteraceae</taxon>
        <taxon>Salinibacter</taxon>
    </lineage>
</organism>
<evidence type="ECO:0000259" key="3">
    <source>
        <dbReference type="Pfam" id="PF13229"/>
    </source>
</evidence>
<sequence>MWPLRPAGRALFLSLLFALSPLPAQAQTPNAWINEIHYDNAGGDTDEVVEVVIEDAGSVALDRFQVLHYNGADGNSDAAAPVPLDAFAPGATAGGFSLYSYNYTNNGETLQNGTEALALCFDGNDDGTFETLVSSGGTDQFLSYEGTLTGTSGDGCAGGETSTPIGADESTPPPVGESVQLEGSSTAYTDFTWTGPLASTTGTPSAGQTLSGSVTITVDDDGPADYASIQTAIDAAGPGATIQVLEGFYAESVTVDKHLTLEGPNAGTPGDATRSSEATIEGQVVISASDVVFDGFDVAPPPATSNATAEALRVGTAPDDVVVTNTVVRDFEESGLPPWEGLGGIVAFGGNSGDAIDDVTIADNKVQNLDGRDTKGGAAGISVQGHVDGATVTGNTVANVGMDATTWAFGIVVRGTDNHGQTPTGVDASGNDVSAVQSAPATSTVGVGFGFEDGAAGTTTVAGNSFSNTELQVEDKTAALDLDALLADNTFDRAVVVRNANGNVKDESGVQRIYSPISPAVAAAAPGETVEVHGGTYAETVTVDKALTLQDASTPTVDAFEVAADNVTIDGFTITGGTVGGKTAGIFVQSNTSGHTVSANNLGGPGSGTGLRVRSGVSGTEITENNISGWAVGVAADTPGQNVQVADNCISGNTTAGVQSSGGQILTATGNYWGASSGPSGDYPGTGDAVVGAVTVDFSPEPVGACSEGDPTPECTATTLGESVTPPEDGSPGVVTATFTNTDGLEEIEYTKLENFTVTGEPSGFTRSGDTWAADDPQSPPTTAVFDLTQTTIGDPSTYFAIAASTCPTKDDGQLEVNFDPVHELSPTAPAAARFAGNAPNPFGERTTIKFALPEQTDVTLTVYDTMGRRVATLVDGPVRAGTHRIPWAGRTRDGQALASGVYLLRLTAGDQAFTRRMTLVR</sequence>
<reference evidence="6" key="2">
    <citation type="submission" date="2010-04" db="EMBL/GenBank/DDBJ databases">
        <title>Genome sequence of Salinibacter ruber M8.</title>
        <authorList>
            <consortium name="Genoscope"/>
        </authorList>
    </citation>
    <scope>NUCLEOTIDE SEQUENCE [LARGE SCALE GENOMIC DNA]</scope>
    <source>
        <strain evidence="6">M8</strain>
    </source>
</reference>
<dbReference type="Pfam" id="PF13229">
    <property type="entry name" value="Beta_helix"/>
    <property type="match status" value="1"/>
</dbReference>
<dbReference type="AlphaFoldDB" id="D5H5A0"/>
<dbReference type="SMART" id="SM00710">
    <property type="entry name" value="PbH1"/>
    <property type="match status" value="6"/>
</dbReference>
<evidence type="ECO:0000259" key="4">
    <source>
        <dbReference type="Pfam" id="PF13860"/>
    </source>
</evidence>
<evidence type="ECO:0000256" key="2">
    <source>
        <dbReference type="SAM" id="SignalP"/>
    </source>
</evidence>
<dbReference type="InterPro" id="IPR026444">
    <property type="entry name" value="Secre_tail"/>
</dbReference>
<dbReference type="Gene3D" id="2.160.20.10">
    <property type="entry name" value="Single-stranded right-handed beta-helix, Pectin lyase-like"/>
    <property type="match status" value="2"/>
</dbReference>
<reference evidence="5 6" key="1">
    <citation type="journal article" date="2010" name="ISME J.">
        <title>Fine-scale evolution: genomic, phenotypic and ecological differentiation in two coexisting Salinibacter ruber strains.</title>
        <authorList>
            <person name="Pena A."/>
            <person name="Teeling H."/>
            <person name="Huerta-Cepas J."/>
            <person name="Santos F."/>
            <person name="Yarza P."/>
            <person name="Brito-Echeverria J."/>
            <person name="Lucio M."/>
            <person name="Schmitt-Kopplin P."/>
            <person name="Meseguer I."/>
            <person name="Schenowitz C."/>
            <person name="Dossat C."/>
            <person name="Barbe V."/>
            <person name="Dopazo J."/>
            <person name="Rossello-Mora R."/>
            <person name="Schuler M."/>
            <person name="Glockner F.O."/>
            <person name="Amann R."/>
            <person name="Gabaldon T."/>
            <person name="Anton J."/>
        </authorList>
    </citation>
    <scope>NUCLEOTIDE SEQUENCE [LARGE SCALE GENOMIC DNA]</scope>
    <source>
        <strain evidence="5 6">M8</strain>
    </source>
</reference>
<dbReference type="SUPFAM" id="SSF51126">
    <property type="entry name" value="Pectin lyase-like"/>
    <property type="match status" value="2"/>
</dbReference>
<dbReference type="KEGG" id="srm:SRM_00284"/>
<feature type="signal peptide" evidence="2">
    <location>
        <begin position="1"/>
        <end position="26"/>
    </location>
</feature>
<evidence type="ECO:0000313" key="6">
    <source>
        <dbReference type="Proteomes" id="UP000000933"/>
    </source>
</evidence>
<evidence type="ECO:0000313" key="5">
    <source>
        <dbReference type="EMBL" id="CBH23205.1"/>
    </source>
</evidence>
<feature type="region of interest" description="Disordered" evidence="1">
    <location>
        <begin position="152"/>
        <end position="180"/>
    </location>
</feature>